<protein>
    <submittedName>
        <fullName evidence="2">Uncharacterized protein</fullName>
    </submittedName>
</protein>
<dbReference type="EMBL" id="GG662621">
    <property type="protein sequence ID" value="EAS00290.3"/>
    <property type="molecule type" value="Genomic_DNA"/>
</dbReference>
<reference evidence="3" key="1">
    <citation type="journal article" date="2006" name="PLoS Biol.">
        <title>Macronuclear genome sequence of the ciliate Tetrahymena thermophila, a model eukaryote.</title>
        <authorList>
            <person name="Eisen J.A."/>
            <person name="Coyne R.S."/>
            <person name="Wu M."/>
            <person name="Wu D."/>
            <person name="Thiagarajan M."/>
            <person name="Wortman J.R."/>
            <person name="Badger J.H."/>
            <person name="Ren Q."/>
            <person name="Amedeo P."/>
            <person name="Jones K.M."/>
            <person name="Tallon L.J."/>
            <person name="Delcher A.L."/>
            <person name="Salzberg S.L."/>
            <person name="Silva J.C."/>
            <person name="Haas B.J."/>
            <person name="Majoros W.H."/>
            <person name="Farzad M."/>
            <person name="Carlton J.M."/>
            <person name="Smith R.K. Jr."/>
            <person name="Garg J."/>
            <person name="Pearlman R.E."/>
            <person name="Karrer K.M."/>
            <person name="Sun L."/>
            <person name="Manning G."/>
            <person name="Elde N.C."/>
            <person name="Turkewitz A.P."/>
            <person name="Asai D.J."/>
            <person name="Wilkes D.E."/>
            <person name="Wang Y."/>
            <person name="Cai H."/>
            <person name="Collins K."/>
            <person name="Stewart B.A."/>
            <person name="Lee S.R."/>
            <person name="Wilamowska K."/>
            <person name="Weinberg Z."/>
            <person name="Ruzzo W.L."/>
            <person name="Wloga D."/>
            <person name="Gaertig J."/>
            <person name="Frankel J."/>
            <person name="Tsao C.-C."/>
            <person name="Gorovsky M.A."/>
            <person name="Keeling P.J."/>
            <person name="Waller R.F."/>
            <person name="Patron N.J."/>
            <person name="Cherry J.M."/>
            <person name="Stover N.A."/>
            <person name="Krieger C.J."/>
            <person name="del Toro C."/>
            <person name="Ryder H.F."/>
            <person name="Williamson S.C."/>
            <person name="Barbeau R.A."/>
            <person name="Hamilton E.P."/>
            <person name="Orias E."/>
        </authorList>
    </citation>
    <scope>NUCLEOTIDE SEQUENCE [LARGE SCALE GENOMIC DNA]</scope>
    <source>
        <strain evidence="3">SB210</strain>
    </source>
</reference>
<feature type="compositionally biased region" description="Basic residues" evidence="1">
    <location>
        <begin position="1"/>
        <end position="14"/>
    </location>
</feature>
<dbReference type="AlphaFoldDB" id="I7M8Y5"/>
<evidence type="ECO:0000313" key="3">
    <source>
        <dbReference type="Proteomes" id="UP000009168"/>
    </source>
</evidence>
<dbReference type="InParanoid" id="I7M8Y5"/>
<sequence length="270" mass="31574">MAQKKKNSSKKVNKSKKDSKVNHKQKIQDKNVSNTASKKTKTSMKKSLSKFYLDKKPPSRYTPQQIEERRQYIRNTIVKGNQQFQEDFNSQWYSDHSNEDYSSSTPLYQLEAIKEVPNSCQESSSDFLNQQRQQFQQQLSASSQIQEIPQCNRHVSFCDDEQIHILQVNRVPPGRDNPIFDTKKTWITQLMSKKPKKSSIKIQVDKKGGLFSSLSAVGSNEYNQKDFAMQYFHQDLSIDSSVLIDYDTFRVLYEENKQSYFVNTHFSYTQ</sequence>
<name>I7M8Y5_TETTS</name>
<feature type="compositionally biased region" description="Basic residues" evidence="1">
    <location>
        <begin position="38"/>
        <end position="48"/>
    </location>
</feature>
<evidence type="ECO:0000256" key="1">
    <source>
        <dbReference type="SAM" id="MobiDB-lite"/>
    </source>
</evidence>
<dbReference type="Proteomes" id="UP000009168">
    <property type="component" value="Unassembled WGS sequence"/>
</dbReference>
<feature type="region of interest" description="Disordered" evidence="1">
    <location>
        <begin position="1"/>
        <end position="67"/>
    </location>
</feature>
<accession>I7M8Y5</accession>
<organism evidence="2 3">
    <name type="scientific">Tetrahymena thermophila (strain SB210)</name>
    <dbReference type="NCBI Taxonomy" id="312017"/>
    <lineage>
        <taxon>Eukaryota</taxon>
        <taxon>Sar</taxon>
        <taxon>Alveolata</taxon>
        <taxon>Ciliophora</taxon>
        <taxon>Intramacronucleata</taxon>
        <taxon>Oligohymenophorea</taxon>
        <taxon>Hymenostomatida</taxon>
        <taxon>Tetrahymenina</taxon>
        <taxon>Tetrahymenidae</taxon>
        <taxon>Tetrahymena</taxon>
    </lineage>
</organism>
<gene>
    <name evidence="2" type="ORF">TTHERM_00218630</name>
</gene>
<evidence type="ECO:0000313" key="2">
    <source>
        <dbReference type="EMBL" id="EAS00290.3"/>
    </source>
</evidence>
<dbReference type="RefSeq" id="XP_001020535.3">
    <property type="nucleotide sequence ID" value="XM_001020535.3"/>
</dbReference>
<dbReference type="GeneID" id="7838214"/>
<dbReference type="HOGENOM" id="CLU_1032391_0_0_1"/>
<proteinExistence type="predicted"/>
<feature type="compositionally biased region" description="Basic and acidic residues" evidence="1">
    <location>
        <begin position="15"/>
        <end position="29"/>
    </location>
</feature>
<keyword evidence="3" id="KW-1185">Reference proteome</keyword>
<dbReference type="KEGG" id="tet:TTHERM_00218630"/>